<keyword evidence="4" id="KW-0998">Cell outer membrane</keyword>
<protein>
    <recommendedName>
        <fullName evidence="7">Outer membrane protein beta-barrel domain-containing protein</fullName>
    </recommendedName>
</protein>
<accession>A0A120FQR2</accession>
<dbReference type="Pfam" id="PF13505">
    <property type="entry name" value="OMP_b-brl"/>
    <property type="match status" value="1"/>
</dbReference>
<dbReference type="PANTHER" id="PTHR34001:SF3">
    <property type="entry name" value="BLL7405 PROTEIN"/>
    <property type="match status" value="1"/>
</dbReference>
<proteinExistence type="inferred from homology"/>
<reference evidence="8 9" key="1">
    <citation type="submission" date="2015-11" db="EMBL/GenBank/DDBJ databases">
        <title>Draft Genome Sequence of the Strain BR 10303 (Bradyrhizobium sp.) isolated from nodules of Centrolobium paraense.</title>
        <authorList>
            <person name="Zelli J.E."/>
            <person name="Simoes-Araujo J.L."/>
            <person name="Barauna A.C."/>
            <person name="Silva K."/>
        </authorList>
    </citation>
    <scope>NUCLEOTIDE SEQUENCE [LARGE SCALE GENOMIC DNA]</scope>
    <source>
        <strain evidence="8 9">BR 10303</strain>
    </source>
</reference>
<dbReference type="PANTHER" id="PTHR34001">
    <property type="entry name" value="BLL7405 PROTEIN"/>
    <property type="match status" value="1"/>
</dbReference>
<evidence type="ECO:0000256" key="6">
    <source>
        <dbReference type="SAM" id="SignalP"/>
    </source>
</evidence>
<keyword evidence="3" id="KW-0472">Membrane</keyword>
<dbReference type="GO" id="GO:0009279">
    <property type="term" value="C:cell outer membrane"/>
    <property type="evidence" value="ECO:0007669"/>
    <property type="project" value="UniProtKB-SubCell"/>
</dbReference>
<evidence type="ECO:0000256" key="3">
    <source>
        <dbReference type="ARBA" id="ARBA00023136"/>
    </source>
</evidence>
<dbReference type="EMBL" id="LNCU01000034">
    <property type="protein sequence ID" value="KWV58924.1"/>
    <property type="molecule type" value="Genomic_DNA"/>
</dbReference>
<evidence type="ECO:0000256" key="1">
    <source>
        <dbReference type="ARBA" id="ARBA00004442"/>
    </source>
</evidence>
<feature type="signal peptide" evidence="6">
    <location>
        <begin position="1"/>
        <end position="22"/>
    </location>
</feature>
<comment type="similarity">
    <text evidence="5">Belongs to the Omp25/RopB family.</text>
</comment>
<evidence type="ECO:0000313" key="9">
    <source>
        <dbReference type="Proteomes" id="UP000057737"/>
    </source>
</evidence>
<evidence type="ECO:0000256" key="4">
    <source>
        <dbReference type="ARBA" id="ARBA00023237"/>
    </source>
</evidence>
<dbReference type="SUPFAM" id="SSF56925">
    <property type="entry name" value="OMPA-like"/>
    <property type="match status" value="1"/>
</dbReference>
<name>A0A120FQR2_9BRAD</name>
<evidence type="ECO:0000259" key="7">
    <source>
        <dbReference type="Pfam" id="PF13505"/>
    </source>
</evidence>
<dbReference type="AlphaFoldDB" id="A0A120FQR2"/>
<dbReference type="RefSeq" id="WP_066502381.1">
    <property type="nucleotide sequence ID" value="NZ_LNCU01000034.1"/>
</dbReference>
<feature type="domain" description="Outer membrane protein beta-barrel" evidence="7">
    <location>
        <begin position="23"/>
        <end position="207"/>
    </location>
</feature>
<dbReference type="OrthoDB" id="9815357at2"/>
<sequence>MTRLVLRVLALIVAGSTTSAAAADLSYGSPYTVYQPLNAYSWAGPYLGGNVGYNWGSIDNNPTRPSGFAGGVQAGYNFQNGTPWVFGIEGDIQASAADDTFAPWKFSNPWFGTVRGRVGYTFNNVMFYGTGGLAFGELRGETFGVSESHTNAGWTVGAGAEMGFAPHWSAKVEYLYVDIATSNFALTGGAANGYGFSLVRAGINYHF</sequence>
<organism evidence="8 9">
    <name type="scientific">Bradyrhizobium macuxiense</name>
    <dbReference type="NCBI Taxonomy" id="1755647"/>
    <lineage>
        <taxon>Bacteria</taxon>
        <taxon>Pseudomonadati</taxon>
        <taxon>Pseudomonadota</taxon>
        <taxon>Alphaproteobacteria</taxon>
        <taxon>Hyphomicrobiales</taxon>
        <taxon>Nitrobacteraceae</taxon>
        <taxon>Bradyrhizobium</taxon>
    </lineage>
</organism>
<dbReference type="InterPro" id="IPR027385">
    <property type="entry name" value="Beta-barrel_OMP"/>
</dbReference>
<dbReference type="InterPro" id="IPR051692">
    <property type="entry name" value="OMP-like"/>
</dbReference>
<evidence type="ECO:0000313" key="8">
    <source>
        <dbReference type="EMBL" id="KWV58924.1"/>
    </source>
</evidence>
<dbReference type="Proteomes" id="UP000057737">
    <property type="component" value="Unassembled WGS sequence"/>
</dbReference>
<dbReference type="Gene3D" id="2.40.160.20">
    <property type="match status" value="1"/>
</dbReference>
<gene>
    <name evidence="8" type="ORF">AS156_32515</name>
</gene>
<evidence type="ECO:0000256" key="5">
    <source>
        <dbReference type="ARBA" id="ARBA00038306"/>
    </source>
</evidence>
<keyword evidence="2 6" id="KW-0732">Signal</keyword>
<comment type="caution">
    <text evidence="8">The sequence shown here is derived from an EMBL/GenBank/DDBJ whole genome shotgun (WGS) entry which is preliminary data.</text>
</comment>
<feature type="chain" id="PRO_5007165551" description="Outer membrane protein beta-barrel domain-containing protein" evidence="6">
    <location>
        <begin position="23"/>
        <end position="207"/>
    </location>
</feature>
<keyword evidence="9" id="KW-1185">Reference proteome</keyword>
<evidence type="ECO:0000256" key="2">
    <source>
        <dbReference type="ARBA" id="ARBA00022729"/>
    </source>
</evidence>
<comment type="subcellular location">
    <subcellularLocation>
        <location evidence="1">Cell outer membrane</location>
    </subcellularLocation>
</comment>
<dbReference type="InterPro" id="IPR011250">
    <property type="entry name" value="OMP/PagP_B-barrel"/>
</dbReference>